<accession>A0A246JLN3</accession>
<evidence type="ECO:0000313" key="2">
    <source>
        <dbReference type="Proteomes" id="UP000197468"/>
    </source>
</evidence>
<organism evidence="1 2">
    <name type="scientific">Roseateles aquatilis</name>
    <dbReference type="NCBI Taxonomy" id="431061"/>
    <lineage>
        <taxon>Bacteria</taxon>
        <taxon>Pseudomonadati</taxon>
        <taxon>Pseudomonadota</taxon>
        <taxon>Betaproteobacteria</taxon>
        <taxon>Burkholderiales</taxon>
        <taxon>Sphaerotilaceae</taxon>
        <taxon>Roseateles</taxon>
    </lineage>
</organism>
<dbReference type="AlphaFoldDB" id="A0A246JLN3"/>
<proteinExistence type="predicted"/>
<dbReference type="Proteomes" id="UP000197468">
    <property type="component" value="Unassembled WGS sequence"/>
</dbReference>
<evidence type="ECO:0000313" key="1">
    <source>
        <dbReference type="EMBL" id="OWQ93460.1"/>
    </source>
</evidence>
<dbReference type="OrthoDB" id="7191982at2"/>
<dbReference type="PROSITE" id="PS51318">
    <property type="entry name" value="TAT"/>
    <property type="match status" value="1"/>
</dbReference>
<name>A0A246JLN3_9BURK</name>
<dbReference type="EMBL" id="NIOF01000001">
    <property type="protein sequence ID" value="OWQ93460.1"/>
    <property type="molecule type" value="Genomic_DNA"/>
</dbReference>
<dbReference type="InterPro" id="IPR006311">
    <property type="entry name" value="TAT_signal"/>
</dbReference>
<reference evidence="1 2" key="1">
    <citation type="journal article" date="2008" name="Int. J. Syst. Evol. Microbiol.">
        <title>Description of Roseateles aquatilis sp. nov. and Roseateles terrae sp. nov., in the class Betaproteobacteria, and emended description of the genus Roseateles.</title>
        <authorList>
            <person name="Gomila M."/>
            <person name="Bowien B."/>
            <person name="Falsen E."/>
            <person name="Moore E.R."/>
            <person name="Lalucat J."/>
        </authorList>
    </citation>
    <scope>NUCLEOTIDE SEQUENCE [LARGE SCALE GENOMIC DNA]</scope>
    <source>
        <strain evidence="1 2">CCUG 48205</strain>
    </source>
</reference>
<sequence length="444" mass="50251">MPLVPSRSHLTRRHVLSAALVLSAAVGWIPIAVAAQSDNTVGLFPISEARSASDAAASTSIDHDAGDFKAAEADSPRSEPAVNAWRAWEGRHFRLTAGGDISCYSEDGEHCSTRTPDSGKEARTINCAMPQKELWRTLPGYQRLDHWCNIAYANLFAKWVSYEPLGYPVVLATNPRGDVMCKSLDGTSCLAPGEHRSDRSRSLNPVVCGRQMRERANFSGYDDPNHWCSSPELLLRDKPLLKTRRSIHTDRRQLSRDHEIELKRWSAQEVPTWIVRFRVPEPWHAGVELMIGGWDTEYVEPYPTYSRPSLGWHRTASLGAAATSGVTAHDFKSHHLFRRQLLDSKGRGVLAIRVDKTGRVRFFQAPGWRGFQALEAYELDPWNTWRQLQFFRWTESPRTWVTVIASLHRSGGQRRFDESDLRDPPLPVIKDVLVTRQRPTPPPY</sequence>
<comment type="caution">
    <text evidence="1">The sequence shown here is derived from an EMBL/GenBank/DDBJ whole genome shotgun (WGS) entry which is preliminary data.</text>
</comment>
<gene>
    <name evidence="1" type="ORF">CDN99_03020</name>
</gene>
<protein>
    <submittedName>
        <fullName evidence="1">Uncharacterized protein</fullName>
    </submittedName>
</protein>
<keyword evidence="2" id="KW-1185">Reference proteome</keyword>
<dbReference type="RefSeq" id="WP_088382605.1">
    <property type="nucleotide sequence ID" value="NZ_NIOF01000001.1"/>
</dbReference>